<dbReference type="PIRSF" id="PIRSF028304">
    <property type="entry name" value="UCP028304"/>
    <property type="match status" value="1"/>
</dbReference>
<dbReference type="AlphaFoldDB" id="A0A2N9WUK3"/>
<dbReference type="InterPro" id="IPR010272">
    <property type="entry name" value="T6SS_TssF"/>
</dbReference>
<accession>A0A2N9WUK3</accession>
<protein>
    <submittedName>
        <fullName evidence="1">Type VI secretion protein</fullName>
    </submittedName>
</protein>
<name>A0A2N9WUK3_9NEIS</name>
<dbReference type="PANTHER" id="PTHR35370:SF1">
    <property type="entry name" value="TYPE VI SECRETION SYSTEM COMPONENT TSSF1"/>
    <property type="match status" value="1"/>
</dbReference>
<dbReference type="EMBL" id="MDVB01000055">
    <property type="protein sequence ID" value="PIT16277.1"/>
    <property type="molecule type" value="Genomic_DNA"/>
</dbReference>
<sequence length="627" mass="71323">MDPLLLEYYNKELTFMREMAAEFSHQHPKIAKRLGMQGIEIADPYVERMIEAFCFLTARTQLKIDAEFPRFTQRLLEVIYPNYITPTPSMAVAQLHPSHTEGDFMQGFKVPRHSSFRAGIPVGENTVCEFRNSQEVTLWPVQIVEARLTGAPPDMPLLNRYLPAHTKVAGALRLTLRTFGEVNFNQIEGLDRLPIYLCGEDRIASHLFELLHTSAVATVAGQPGNFTGSLDINVRDAVVHEGLEPGQGLLPLTWDVFHGHNLLHEYFSCPERFYFFTPTGLSTGLRKINSNEAEIVILLDRIPDSWLINQTSIEQFALFCTPLINLFRKRTDRIELDTACTELHLVPDRSRPLDYEIYTIEAVHGLRAKTTEELTFRPLYHTLNNDEGNYGRYFSLRREQRKLSNNARKYGTRTNYIGTEIFLSLVDQNEAPYPEYLRYLSATAWLTNRDLATLVPRNGVDDLSIDDSVPVESIGLIRPPRPPQAPFAERELAWRLIRQLSFNYLPLSDMAHRPGGQALRDLLRLFVPTHDSPQLRQIQSLIGARTEPVTRRLPGAGPLVYGRGVKCELTVDEDGFSGTSPYLFGLVLEHYLSRHVAINTFTQTTLHSIQRGQIELWPVRMGGRGAI</sequence>
<dbReference type="PANTHER" id="PTHR35370">
    <property type="entry name" value="CYTOPLASMIC PROTEIN-RELATED-RELATED"/>
    <property type="match status" value="1"/>
</dbReference>
<evidence type="ECO:0000313" key="2">
    <source>
        <dbReference type="Proteomes" id="UP000231293"/>
    </source>
</evidence>
<gene>
    <name evidence="1" type="ORF">BGI32_04960</name>
</gene>
<dbReference type="RefSeq" id="WP_100090242.1">
    <property type="nucleotide sequence ID" value="NZ_MDVB01000055.1"/>
</dbReference>
<dbReference type="Proteomes" id="UP000231293">
    <property type="component" value="Unassembled WGS sequence"/>
</dbReference>
<proteinExistence type="predicted"/>
<dbReference type="Pfam" id="PF05947">
    <property type="entry name" value="T6SS_TssF"/>
    <property type="match status" value="1"/>
</dbReference>
<organism evidence="1 2">
    <name type="scientific">Snodgrassella alvi</name>
    <dbReference type="NCBI Taxonomy" id="1196083"/>
    <lineage>
        <taxon>Bacteria</taxon>
        <taxon>Pseudomonadati</taxon>
        <taxon>Pseudomonadota</taxon>
        <taxon>Betaproteobacteria</taxon>
        <taxon>Neisseriales</taxon>
        <taxon>Neisseriaceae</taxon>
        <taxon>Snodgrassella</taxon>
    </lineage>
</organism>
<evidence type="ECO:0000313" key="1">
    <source>
        <dbReference type="EMBL" id="PIT16277.1"/>
    </source>
</evidence>
<comment type="caution">
    <text evidence="1">The sequence shown here is derived from an EMBL/GenBank/DDBJ whole genome shotgun (WGS) entry which is preliminary data.</text>
</comment>
<reference evidence="1 2" key="1">
    <citation type="journal article" date="2017" name="MBio">
        <title>Type VI secretion-mediated competition in the bee gut microbiome.</title>
        <authorList>
            <person name="Steele M.I."/>
            <person name="Kwong W.K."/>
            <person name="Powell J.E."/>
            <person name="Whiteley M."/>
            <person name="Moran N.A."/>
        </authorList>
    </citation>
    <scope>NUCLEOTIDE SEQUENCE [LARGE SCALE GENOMIC DNA]</scope>
    <source>
        <strain evidence="1 2">App2-2</strain>
    </source>
</reference>
<dbReference type="NCBIfam" id="TIGR03359">
    <property type="entry name" value="VI_chp_6"/>
    <property type="match status" value="1"/>
</dbReference>